<evidence type="ECO:0000256" key="6">
    <source>
        <dbReference type="PIRSR" id="PIRSR031051-1"/>
    </source>
</evidence>
<dbReference type="Gene3D" id="3.40.50.1000">
    <property type="entry name" value="HAD superfamily/HAD-like"/>
    <property type="match status" value="1"/>
</dbReference>
<dbReference type="Ensembl" id="ENSLACT00000015683.1">
    <property type="protein sequence ID" value="ENSLACP00000015575.1"/>
    <property type="gene ID" value="ENSLACG00000013712.1"/>
</dbReference>
<feature type="binding site" evidence="7">
    <location>
        <position position="99"/>
    </location>
    <ligand>
        <name>substrate</name>
    </ligand>
</feature>
<keyword evidence="4" id="KW-0378">Hydrolase</keyword>
<dbReference type="EMBL" id="AFYH01086375">
    <property type="status" value="NOT_ANNOTATED_CDS"/>
    <property type="molecule type" value="Genomic_DNA"/>
</dbReference>
<evidence type="ECO:0000256" key="4">
    <source>
        <dbReference type="ARBA" id="ARBA00022801"/>
    </source>
</evidence>
<dbReference type="InterPro" id="IPR023214">
    <property type="entry name" value="HAD_sf"/>
</dbReference>
<dbReference type="GO" id="GO:0016791">
    <property type="term" value="F:phosphatase activity"/>
    <property type="evidence" value="ECO:0007669"/>
    <property type="project" value="InterPro"/>
</dbReference>
<evidence type="ECO:0000313" key="10">
    <source>
        <dbReference type="Proteomes" id="UP000008672"/>
    </source>
</evidence>
<feature type="active site" description="Proton donor" evidence="6">
    <location>
        <position position="10"/>
    </location>
</feature>
<evidence type="ECO:0000256" key="2">
    <source>
        <dbReference type="ARBA" id="ARBA00008541"/>
    </source>
</evidence>
<dbReference type="NCBIfam" id="TIGR01489">
    <property type="entry name" value="DKMTPPase-SF"/>
    <property type="match status" value="1"/>
</dbReference>
<feature type="binding site" evidence="8">
    <location>
        <position position="8"/>
    </location>
    <ligand>
        <name>Mg(2+)</name>
        <dbReference type="ChEBI" id="CHEBI:18420"/>
    </ligand>
</feature>
<sequence length="243" mass="27694">MKTLLVFDFDHTLIDDNSDTWVVKCASEEKLPDWLKNSYKKGYWTEYMGQVLHYLGDQGIQESKMRSVMATIPYTKGMSELLKFIGQNKELFDCVIISDSNTVFIDWILKAANVHDVPDKVFTNPAAFDDRGYLNVQCFHLHNCSTCPVNLCKRKVLDSFIQDQLHQGVQYKNIVYIGDGGNDLCPVKSLKKGDIVMPREGYTLERLMSRMAAQGFEPLEPSVIIWSSGEQILSHLNKILVVC</sequence>
<proteinExistence type="inferred from homology"/>
<dbReference type="InParanoid" id="H3B104"/>
<protein>
    <submittedName>
        <fullName evidence="9">Phosphatase, orphan 2</fullName>
    </submittedName>
</protein>
<evidence type="ECO:0000256" key="1">
    <source>
        <dbReference type="ARBA" id="ARBA00001946"/>
    </source>
</evidence>
<dbReference type="OMA" id="HNLADCF"/>
<feature type="binding site" evidence="7">
    <location>
        <position position="19"/>
    </location>
    <ligand>
        <name>substrate</name>
    </ligand>
</feature>
<feature type="binding site" evidence="8">
    <location>
        <position position="179"/>
    </location>
    <ligand>
        <name>Mg(2+)</name>
        <dbReference type="ChEBI" id="CHEBI:18420"/>
    </ligand>
</feature>
<evidence type="ECO:0000313" key="9">
    <source>
        <dbReference type="Ensembl" id="ENSLACP00000015575.1"/>
    </source>
</evidence>
<dbReference type="FunCoup" id="H3B104">
    <property type="interactions" value="1102"/>
</dbReference>
<dbReference type="Proteomes" id="UP000008672">
    <property type="component" value="Unassembled WGS sequence"/>
</dbReference>
<evidence type="ECO:0000256" key="8">
    <source>
        <dbReference type="PIRSR" id="PIRSR031051-3"/>
    </source>
</evidence>
<dbReference type="InterPro" id="IPR016965">
    <property type="entry name" value="Pase_PHOSPHO-typ"/>
</dbReference>
<dbReference type="Pfam" id="PF06888">
    <property type="entry name" value="Put_Phosphatase"/>
    <property type="match status" value="1"/>
</dbReference>
<reference evidence="9" key="2">
    <citation type="submission" date="2025-08" db="UniProtKB">
        <authorList>
            <consortium name="Ensembl"/>
        </authorList>
    </citation>
    <scope>IDENTIFICATION</scope>
</reference>
<comment type="similarity">
    <text evidence="2">Belongs to the HAD-like hydrolase superfamily. PHOSPHO family.</text>
</comment>
<dbReference type="GeneTree" id="ENSGT00390000007741"/>
<dbReference type="eggNOG" id="KOG3120">
    <property type="taxonomic scope" value="Eukaryota"/>
</dbReference>
<gene>
    <name evidence="9" type="primary">PHOSPHO2</name>
</gene>
<evidence type="ECO:0000256" key="7">
    <source>
        <dbReference type="PIRSR" id="PIRSR031051-2"/>
    </source>
</evidence>
<dbReference type="GO" id="GO:0046872">
    <property type="term" value="F:metal ion binding"/>
    <property type="evidence" value="ECO:0007669"/>
    <property type="project" value="UniProtKB-KW"/>
</dbReference>
<dbReference type="PIRSF" id="PIRSF031051">
    <property type="entry name" value="PyrdxlP_Pase_PHOSPHO2"/>
    <property type="match status" value="1"/>
</dbReference>
<evidence type="ECO:0000256" key="3">
    <source>
        <dbReference type="ARBA" id="ARBA00022723"/>
    </source>
</evidence>
<accession>H3B104</accession>
<keyword evidence="10" id="KW-1185">Reference proteome</keyword>
<keyword evidence="3 8" id="KW-0479">Metal-binding</keyword>
<dbReference type="SUPFAM" id="SSF56784">
    <property type="entry name" value="HAD-like"/>
    <property type="match status" value="1"/>
</dbReference>
<dbReference type="NCBIfam" id="TIGR01488">
    <property type="entry name" value="HAD-SF-IB"/>
    <property type="match status" value="1"/>
</dbReference>
<keyword evidence="5 8" id="KW-0460">Magnesium</keyword>
<dbReference type="AlphaFoldDB" id="H3B104"/>
<reference evidence="10" key="1">
    <citation type="submission" date="2011-08" db="EMBL/GenBank/DDBJ databases">
        <title>The draft genome of Latimeria chalumnae.</title>
        <authorList>
            <person name="Di Palma F."/>
            <person name="Alfoldi J."/>
            <person name="Johnson J."/>
            <person name="Berlin A."/>
            <person name="Gnerre S."/>
            <person name="Jaffe D."/>
            <person name="MacCallum I."/>
            <person name="Young S."/>
            <person name="Walker B.J."/>
            <person name="Lander E."/>
            <person name="Lindblad-Toh K."/>
        </authorList>
    </citation>
    <scope>NUCLEOTIDE SEQUENCE [LARGE SCALE GENOMIC DNA]</scope>
    <source>
        <strain evidence="10">Wild caught</strain>
    </source>
</reference>
<dbReference type="PANTHER" id="PTHR20889:SF1">
    <property type="entry name" value="PYRIDOXAL PHOSPHATE PHOSPHATASE PHOSPHO2"/>
    <property type="match status" value="1"/>
</dbReference>
<organism evidence="9 10">
    <name type="scientific">Latimeria chalumnae</name>
    <name type="common">Coelacanth</name>
    <dbReference type="NCBI Taxonomy" id="7897"/>
    <lineage>
        <taxon>Eukaryota</taxon>
        <taxon>Metazoa</taxon>
        <taxon>Chordata</taxon>
        <taxon>Craniata</taxon>
        <taxon>Vertebrata</taxon>
        <taxon>Euteleostomi</taxon>
        <taxon>Coelacanthiformes</taxon>
        <taxon>Coelacanthidae</taxon>
        <taxon>Latimeria</taxon>
    </lineage>
</organism>
<evidence type="ECO:0000256" key="5">
    <source>
        <dbReference type="ARBA" id="ARBA00022842"/>
    </source>
</evidence>
<dbReference type="InterPro" id="IPR036412">
    <property type="entry name" value="HAD-like_sf"/>
</dbReference>
<dbReference type="Bgee" id="ENSLACG00000013712">
    <property type="expression patterns" value="Expressed in pelvic fin and 5 other cell types or tissues"/>
</dbReference>
<comment type="cofactor">
    <cofactor evidence="1 8">
        <name>Mg(2+)</name>
        <dbReference type="ChEBI" id="CHEBI:18420"/>
    </cofactor>
</comment>
<name>H3B104_LATCH</name>
<dbReference type="STRING" id="7897.ENSLACP00000015575"/>
<dbReference type="HOGENOM" id="CLU_068983_0_1_1"/>
<dbReference type="InterPro" id="IPR006384">
    <property type="entry name" value="HAD_hydro_PyrdxlP_Pase-like"/>
</dbReference>
<dbReference type="PANTHER" id="PTHR20889">
    <property type="entry name" value="PHOSPHATASE, ORPHAN 1, 2"/>
    <property type="match status" value="1"/>
</dbReference>
<reference evidence="9" key="3">
    <citation type="submission" date="2025-09" db="UniProtKB">
        <authorList>
            <consortium name="Ensembl"/>
        </authorList>
    </citation>
    <scope>IDENTIFICATION</scope>
</reference>
<feature type="binding site" evidence="8">
    <location>
        <position position="10"/>
    </location>
    <ligand>
        <name>Mg(2+)</name>
        <dbReference type="ChEBI" id="CHEBI:18420"/>
    </ligand>
</feature>
<feature type="active site" description="Nucleophile" evidence="6">
    <location>
        <position position="8"/>
    </location>
</feature>